<dbReference type="NCBIfam" id="NF005559">
    <property type="entry name" value="PRK07231.1"/>
    <property type="match status" value="1"/>
</dbReference>
<dbReference type="Gene3D" id="3.40.50.720">
    <property type="entry name" value="NAD(P)-binding Rossmann-like Domain"/>
    <property type="match status" value="1"/>
</dbReference>
<proteinExistence type="inferred from homology"/>
<protein>
    <submittedName>
        <fullName evidence="3">NAD(P)-dependent dehydrogenase (Short-subunit alcohol dehydrogenase family)</fullName>
    </submittedName>
</protein>
<organism evidence="3 4">
    <name type="scientific">Kribbella voronezhensis</name>
    <dbReference type="NCBI Taxonomy" id="2512212"/>
    <lineage>
        <taxon>Bacteria</taxon>
        <taxon>Bacillati</taxon>
        <taxon>Actinomycetota</taxon>
        <taxon>Actinomycetes</taxon>
        <taxon>Propionibacteriales</taxon>
        <taxon>Kribbellaceae</taxon>
        <taxon>Kribbella</taxon>
    </lineage>
</organism>
<name>A0A4R7SWY6_9ACTN</name>
<evidence type="ECO:0000256" key="2">
    <source>
        <dbReference type="ARBA" id="ARBA00023002"/>
    </source>
</evidence>
<dbReference type="FunFam" id="3.40.50.720:FF:000084">
    <property type="entry name" value="Short-chain dehydrogenase reductase"/>
    <property type="match status" value="1"/>
</dbReference>
<dbReference type="Pfam" id="PF13561">
    <property type="entry name" value="adh_short_C2"/>
    <property type="match status" value="1"/>
</dbReference>
<dbReference type="OrthoDB" id="3542748at2"/>
<evidence type="ECO:0000256" key="1">
    <source>
        <dbReference type="ARBA" id="ARBA00006484"/>
    </source>
</evidence>
<dbReference type="AlphaFoldDB" id="A0A4R7SWY6"/>
<dbReference type="EMBL" id="SOCE01000002">
    <property type="protein sequence ID" value="TDU83872.1"/>
    <property type="molecule type" value="Genomic_DNA"/>
</dbReference>
<reference evidence="3 4" key="1">
    <citation type="submission" date="2019-03" db="EMBL/GenBank/DDBJ databases">
        <title>Genomic Encyclopedia of Type Strains, Phase III (KMG-III): the genomes of soil and plant-associated and newly described type strains.</title>
        <authorList>
            <person name="Whitman W."/>
        </authorList>
    </citation>
    <scope>NUCLEOTIDE SEQUENCE [LARGE SCALE GENOMIC DNA]</scope>
    <source>
        <strain evidence="3 4">VKM Ac-2575</strain>
    </source>
</reference>
<accession>A0A4R7SWY6</accession>
<keyword evidence="2" id="KW-0560">Oxidoreductase</keyword>
<dbReference type="PANTHER" id="PTHR24321:SF8">
    <property type="entry name" value="ESTRADIOL 17-BETA-DEHYDROGENASE 8-RELATED"/>
    <property type="match status" value="1"/>
</dbReference>
<gene>
    <name evidence="3" type="ORF">EV138_6336</name>
</gene>
<dbReference type="PRINTS" id="PR00081">
    <property type="entry name" value="GDHRDH"/>
</dbReference>
<dbReference type="PANTHER" id="PTHR24321">
    <property type="entry name" value="DEHYDROGENASES, SHORT CHAIN"/>
    <property type="match status" value="1"/>
</dbReference>
<dbReference type="GO" id="GO:0016491">
    <property type="term" value="F:oxidoreductase activity"/>
    <property type="evidence" value="ECO:0007669"/>
    <property type="project" value="UniProtKB-KW"/>
</dbReference>
<evidence type="ECO:0000313" key="3">
    <source>
        <dbReference type="EMBL" id="TDU83872.1"/>
    </source>
</evidence>
<dbReference type="InterPro" id="IPR002347">
    <property type="entry name" value="SDR_fam"/>
</dbReference>
<sequence>MGRLDDRVALVTGAASGIGKATAWRLAAEGAAVLVTDIQTDAGEALAEALRDSGARAVFVRHDVASEADWETACARAAEEFGGLDILVNNAGMGDLASIEDTTLKDWQHTIDVDQTGVFLGMRTAAPYLKASGHASVINISSIFGISGGFGTSPAYHAAKGAVRTLTKNAALHWATEGIRVNSIHPGFIDTPILDQARGTPFWDVMTQLTPMGRLGRPDEIAAGVAYLASDDASFVTGLELDIDGGYLAR</sequence>
<comment type="caution">
    <text evidence="3">The sequence shown here is derived from an EMBL/GenBank/DDBJ whole genome shotgun (WGS) entry which is preliminary data.</text>
</comment>
<keyword evidence="4" id="KW-1185">Reference proteome</keyword>
<dbReference type="SUPFAM" id="SSF51735">
    <property type="entry name" value="NAD(P)-binding Rossmann-fold domains"/>
    <property type="match status" value="1"/>
</dbReference>
<evidence type="ECO:0000313" key="4">
    <source>
        <dbReference type="Proteomes" id="UP000295151"/>
    </source>
</evidence>
<dbReference type="PRINTS" id="PR00080">
    <property type="entry name" value="SDRFAMILY"/>
</dbReference>
<dbReference type="Proteomes" id="UP000295151">
    <property type="component" value="Unassembled WGS sequence"/>
</dbReference>
<dbReference type="RefSeq" id="WP_133983433.1">
    <property type="nucleotide sequence ID" value="NZ_SOCE01000002.1"/>
</dbReference>
<comment type="similarity">
    <text evidence="1">Belongs to the short-chain dehydrogenases/reductases (SDR) family.</text>
</comment>
<dbReference type="InterPro" id="IPR036291">
    <property type="entry name" value="NAD(P)-bd_dom_sf"/>
</dbReference>